<evidence type="ECO:0000313" key="4">
    <source>
        <dbReference type="EMBL" id="PHT70042.1"/>
    </source>
</evidence>
<comment type="similarity">
    <text evidence="1">Belongs to the peptidase S8 family.</text>
</comment>
<sequence>MVRRCGIALLHWKRTIPNWKLDAMRCQLWCPNGKRQLQKRPLAQCSGNLGDLLEKDELKIGHHHDPALSRWATIFRKKCHNFSPEYRIWAKLDLGIRAFRAVFHGIPVIAAGGNIGSDSNIITNSSPWLITVVASNSDSDIVTPLTFENNKIKLCYVGAPGVNILAVVFHSIGDNGFQIISGTSMATPHVATFTRDNICWCRGHHQYLISVNMESKVFAKIGTGLDVKNLRAHGGVGWGAILGEDDFGLVVIYGLPRKLIEDSEDFHNSFTILGISFGNESEVISKDSSGPLEDILIGFQFLALTSASMPLDSLFMHNIKRYRDRRSPCLMPLEGLKKVNLEDHVSPFPSHSLKVSDIFLDDNRLVIFPPIEEETGLGWANNDLEKGLNSINNDLSNNFVGGVA</sequence>
<dbReference type="SUPFAM" id="SSF52743">
    <property type="entry name" value="Subtilisin-like"/>
    <property type="match status" value="1"/>
</dbReference>
<evidence type="ECO:0000256" key="1">
    <source>
        <dbReference type="ARBA" id="ARBA00011073"/>
    </source>
</evidence>
<dbReference type="GO" id="GO:0004252">
    <property type="term" value="F:serine-type endopeptidase activity"/>
    <property type="evidence" value="ECO:0000318"/>
    <property type="project" value="GO_Central"/>
</dbReference>
<dbReference type="Proteomes" id="UP000222542">
    <property type="component" value="Unassembled WGS sequence"/>
</dbReference>
<evidence type="ECO:0000259" key="3">
    <source>
        <dbReference type="Pfam" id="PF00082"/>
    </source>
</evidence>
<dbReference type="Gramene" id="PHT70042">
    <property type="protein sequence ID" value="PHT70042"/>
    <property type="gene ID" value="T459_25146"/>
</dbReference>
<evidence type="ECO:0000256" key="2">
    <source>
        <dbReference type="ARBA" id="ARBA00022729"/>
    </source>
</evidence>
<comment type="caution">
    <text evidence="4">The sequence shown here is derived from an EMBL/GenBank/DDBJ whole genome shotgun (WGS) entry which is preliminary data.</text>
</comment>
<protein>
    <recommendedName>
        <fullName evidence="3">Peptidase S8/S53 domain-containing protein</fullName>
    </recommendedName>
</protein>
<dbReference type="AlphaFoldDB" id="A0A2G2YJW5"/>
<proteinExistence type="inferred from homology"/>
<accession>A0A2G2YJW5</accession>
<dbReference type="EMBL" id="AYRZ02000010">
    <property type="protein sequence ID" value="PHT70042.1"/>
    <property type="molecule type" value="Genomic_DNA"/>
</dbReference>
<reference evidence="4 5" key="2">
    <citation type="journal article" date="2017" name="Genome Biol.">
        <title>New reference genome sequences of hot pepper reveal the massive evolution of plant disease-resistance genes by retroduplication.</title>
        <authorList>
            <person name="Kim S."/>
            <person name="Park J."/>
            <person name="Yeom S.I."/>
            <person name="Kim Y.M."/>
            <person name="Seo E."/>
            <person name="Kim K.T."/>
            <person name="Kim M.S."/>
            <person name="Lee J.M."/>
            <person name="Cheong K."/>
            <person name="Shin H.S."/>
            <person name="Kim S.B."/>
            <person name="Han K."/>
            <person name="Lee J."/>
            <person name="Park M."/>
            <person name="Lee H.A."/>
            <person name="Lee H.Y."/>
            <person name="Lee Y."/>
            <person name="Oh S."/>
            <person name="Lee J.H."/>
            <person name="Choi E."/>
            <person name="Choi E."/>
            <person name="Lee S.E."/>
            <person name="Jeon J."/>
            <person name="Kim H."/>
            <person name="Choi G."/>
            <person name="Song H."/>
            <person name="Lee J."/>
            <person name="Lee S.C."/>
            <person name="Kwon J.K."/>
            <person name="Lee H.Y."/>
            <person name="Koo N."/>
            <person name="Hong Y."/>
            <person name="Kim R.W."/>
            <person name="Kang W.H."/>
            <person name="Huh J.H."/>
            <person name="Kang B.C."/>
            <person name="Yang T.J."/>
            <person name="Lee Y.H."/>
            <person name="Bennetzen J.L."/>
            <person name="Choi D."/>
        </authorList>
    </citation>
    <scope>NUCLEOTIDE SEQUENCE [LARGE SCALE GENOMIC DNA]</scope>
    <source>
        <strain evidence="5">cv. CM334</strain>
    </source>
</reference>
<dbReference type="Pfam" id="PF00082">
    <property type="entry name" value="Peptidase_S8"/>
    <property type="match status" value="1"/>
</dbReference>
<gene>
    <name evidence="4" type="ORF">T459_25146</name>
</gene>
<dbReference type="InterPro" id="IPR036852">
    <property type="entry name" value="Peptidase_S8/S53_dom_sf"/>
</dbReference>
<dbReference type="Gene3D" id="3.40.50.200">
    <property type="entry name" value="Peptidase S8/S53 domain"/>
    <property type="match status" value="1"/>
</dbReference>
<keyword evidence="2" id="KW-0732">Signal</keyword>
<reference evidence="4 5" key="1">
    <citation type="journal article" date="2014" name="Nat. Genet.">
        <title>Genome sequence of the hot pepper provides insights into the evolution of pungency in Capsicum species.</title>
        <authorList>
            <person name="Kim S."/>
            <person name="Park M."/>
            <person name="Yeom S.I."/>
            <person name="Kim Y.M."/>
            <person name="Lee J.M."/>
            <person name="Lee H.A."/>
            <person name="Seo E."/>
            <person name="Choi J."/>
            <person name="Cheong K."/>
            <person name="Kim K.T."/>
            <person name="Jung K."/>
            <person name="Lee G.W."/>
            <person name="Oh S.K."/>
            <person name="Bae C."/>
            <person name="Kim S.B."/>
            <person name="Lee H.Y."/>
            <person name="Kim S.Y."/>
            <person name="Kim M.S."/>
            <person name="Kang B.C."/>
            <person name="Jo Y.D."/>
            <person name="Yang H.B."/>
            <person name="Jeong H.J."/>
            <person name="Kang W.H."/>
            <person name="Kwon J.K."/>
            <person name="Shin C."/>
            <person name="Lim J.Y."/>
            <person name="Park J.H."/>
            <person name="Huh J.H."/>
            <person name="Kim J.S."/>
            <person name="Kim B.D."/>
            <person name="Cohen O."/>
            <person name="Paran I."/>
            <person name="Suh M.C."/>
            <person name="Lee S.B."/>
            <person name="Kim Y.K."/>
            <person name="Shin Y."/>
            <person name="Noh S.J."/>
            <person name="Park J."/>
            <person name="Seo Y.S."/>
            <person name="Kwon S.Y."/>
            <person name="Kim H.A."/>
            <person name="Park J.M."/>
            <person name="Kim H.J."/>
            <person name="Choi S.B."/>
            <person name="Bosland P.W."/>
            <person name="Reeves G."/>
            <person name="Jo S.H."/>
            <person name="Lee B.W."/>
            <person name="Cho H.T."/>
            <person name="Choi H.S."/>
            <person name="Lee M.S."/>
            <person name="Yu Y."/>
            <person name="Do Choi Y."/>
            <person name="Park B.S."/>
            <person name="van Deynze A."/>
            <person name="Ashrafi H."/>
            <person name="Hill T."/>
            <person name="Kim W.T."/>
            <person name="Pai H.S."/>
            <person name="Ahn H.K."/>
            <person name="Yeam I."/>
            <person name="Giovannoni J.J."/>
            <person name="Rose J.K."/>
            <person name="Sorensen I."/>
            <person name="Lee S.J."/>
            <person name="Kim R.W."/>
            <person name="Choi I.Y."/>
            <person name="Choi B.S."/>
            <person name="Lim J.S."/>
            <person name="Lee Y.H."/>
            <person name="Choi D."/>
        </authorList>
    </citation>
    <scope>NUCLEOTIDE SEQUENCE [LARGE SCALE GENOMIC DNA]</scope>
    <source>
        <strain evidence="5">cv. CM334</strain>
    </source>
</reference>
<dbReference type="GO" id="GO:0006508">
    <property type="term" value="P:proteolysis"/>
    <property type="evidence" value="ECO:0007669"/>
    <property type="project" value="InterPro"/>
</dbReference>
<feature type="domain" description="Peptidase S8/S53" evidence="3">
    <location>
        <begin position="99"/>
        <end position="192"/>
    </location>
</feature>
<name>A0A2G2YJW5_CAPAN</name>
<organism evidence="4 5">
    <name type="scientific">Capsicum annuum</name>
    <name type="common">Capsicum pepper</name>
    <dbReference type="NCBI Taxonomy" id="4072"/>
    <lineage>
        <taxon>Eukaryota</taxon>
        <taxon>Viridiplantae</taxon>
        <taxon>Streptophyta</taxon>
        <taxon>Embryophyta</taxon>
        <taxon>Tracheophyta</taxon>
        <taxon>Spermatophyta</taxon>
        <taxon>Magnoliopsida</taxon>
        <taxon>eudicotyledons</taxon>
        <taxon>Gunneridae</taxon>
        <taxon>Pentapetalae</taxon>
        <taxon>asterids</taxon>
        <taxon>lamiids</taxon>
        <taxon>Solanales</taxon>
        <taxon>Solanaceae</taxon>
        <taxon>Solanoideae</taxon>
        <taxon>Capsiceae</taxon>
        <taxon>Capsicum</taxon>
    </lineage>
</organism>
<keyword evidence="5" id="KW-1185">Reference proteome</keyword>
<dbReference type="InterPro" id="IPR045051">
    <property type="entry name" value="SBT"/>
</dbReference>
<evidence type="ECO:0000313" key="5">
    <source>
        <dbReference type="Proteomes" id="UP000222542"/>
    </source>
</evidence>
<dbReference type="GO" id="GO:0005576">
    <property type="term" value="C:extracellular region"/>
    <property type="evidence" value="ECO:0000318"/>
    <property type="project" value="GO_Central"/>
</dbReference>
<dbReference type="PANTHER" id="PTHR10795">
    <property type="entry name" value="PROPROTEIN CONVERTASE SUBTILISIN/KEXIN"/>
    <property type="match status" value="1"/>
</dbReference>
<dbReference type="InterPro" id="IPR000209">
    <property type="entry name" value="Peptidase_S8/S53_dom"/>
</dbReference>